<dbReference type="Proteomes" id="UP000887560">
    <property type="component" value="Unplaced"/>
</dbReference>
<evidence type="ECO:0000256" key="1">
    <source>
        <dbReference type="SAM" id="SignalP"/>
    </source>
</evidence>
<name>A0A915PF75_9BILA</name>
<proteinExistence type="predicted"/>
<dbReference type="AlphaFoldDB" id="A0A915PF75"/>
<evidence type="ECO:0000313" key="3">
    <source>
        <dbReference type="WBParaSite" id="scf7180000424644.g13685"/>
    </source>
</evidence>
<keyword evidence="1" id="KW-0732">Signal</keyword>
<organism evidence="2 3">
    <name type="scientific">Meloidogyne floridensis</name>
    <dbReference type="NCBI Taxonomy" id="298350"/>
    <lineage>
        <taxon>Eukaryota</taxon>
        <taxon>Metazoa</taxon>
        <taxon>Ecdysozoa</taxon>
        <taxon>Nematoda</taxon>
        <taxon>Chromadorea</taxon>
        <taxon>Rhabditida</taxon>
        <taxon>Tylenchina</taxon>
        <taxon>Tylenchomorpha</taxon>
        <taxon>Tylenchoidea</taxon>
        <taxon>Meloidogynidae</taxon>
        <taxon>Meloidogyninae</taxon>
        <taxon>Meloidogyne</taxon>
    </lineage>
</organism>
<dbReference type="WBParaSite" id="scf7180000424644.g13685">
    <property type="protein sequence ID" value="scf7180000424644.g13685"/>
    <property type="gene ID" value="scf7180000424644.g13685"/>
</dbReference>
<feature type="signal peptide" evidence="1">
    <location>
        <begin position="1"/>
        <end position="23"/>
    </location>
</feature>
<reference evidence="3" key="1">
    <citation type="submission" date="2022-11" db="UniProtKB">
        <authorList>
            <consortium name="WormBaseParasite"/>
        </authorList>
    </citation>
    <scope>IDENTIFICATION</scope>
</reference>
<protein>
    <submittedName>
        <fullName evidence="3">Fam-c protein</fullName>
    </submittedName>
</protein>
<accession>A0A915PF75</accession>
<sequence length="124" mass="14101">MRFSTFILFILAIYVLLNSIVCGGKKKQGKKDKTKIVGETSGNVHAEQESNGLPISFNEYAKQNELSSHFPEDLRLKIIENSTNIENYDDMLINALIDKSSYSRDELALIIRELIQFKNYGVVI</sequence>
<evidence type="ECO:0000313" key="2">
    <source>
        <dbReference type="Proteomes" id="UP000887560"/>
    </source>
</evidence>
<keyword evidence="2" id="KW-1185">Reference proteome</keyword>
<feature type="chain" id="PRO_5037780841" evidence="1">
    <location>
        <begin position="24"/>
        <end position="124"/>
    </location>
</feature>